<gene>
    <name evidence="4" type="ORF">J3U87_20650</name>
</gene>
<evidence type="ECO:0000313" key="4">
    <source>
        <dbReference type="EMBL" id="QTD48000.1"/>
    </source>
</evidence>
<dbReference type="InterPro" id="IPR002355">
    <property type="entry name" value="Cu_oxidase_Cu_BS"/>
</dbReference>
<dbReference type="EMBL" id="CP071793">
    <property type="protein sequence ID" value="QTD48000.1"/>
    <property type="molecule type" value="Genomic_DNA"/>
</dbReference>
<dbReference type="SUPFAM" id="SSF49503">
    <property type="entry name" value="Cupredoxins"/>
    <property type="match status" value="2"/>
</dbReference>
<feature type="chain" id="PRO_5035216781" description="Multicopper oxidase" evidence="3">
    <location>
        <begin position="24"/>
        <end position="1993"/>
    </location>
</feature>
<dbReference type="PROSITE" id="PS00080">
    <property type="entry name" value="MULTICOPPER_OXIDASE2"/>
    <property type="match status" value="1"/>
</dbReference>
<reference evidence="4" key="1">
    <citation type="submission" date="2021-03" db="EMBL/GenBank/DDBJ databases">
        <title>Acanthopleuribacteraceae sp. M133.</title>
        <authorList>
            <person name="Wang G."/>
        </authorList>
    </citation>
    <scope>NUCLEOTIDE SEQUENCE</scope>
    <source>
        <strain evidence="4">M133</strain>
    </source>
</reference>
<feature type="compositionally biased region" description="Basic and acidic residues" evidence="2">
    <location>
        <begin position="1969"/>
        <end position="1993"/>
    </location>
</feature>
<feature type="region of interest" description="Disordered" evidence="2">
    <location>
        <begin position="397"/>
        <end position="428"/>
    </location>
</feature>
<dbReference type="Proteomes" id="UP000663929">
    <property type="component" value="Chromosome"/>
</dbReference>
<organism evidence="4 5">
    <name type="scientific">Sulfidibacter corallicola</name>
    <dbReference type="NCBI Taxonomy" id="2818388"/>
    <lineage>
        <taxon>Bacteria</taxon>
        <taxon>Pseudomonadati</taxon>
        <taxon>Acidobacteriota</taxon>
        <taxon>Holophagae</taxon>
        <taxon>Acanthopleuribacterales</taxon>
        <taxon>Acanthopleuribacteraceae</taxon>
        <taxon>Sulfidibacter</taxon>
    </lineage>
</organism>
<keyword evidence="5" id="KW-1185">Reference proteome</keyword>
<feature type="region of interest" description="Disordered" evidence="2">
    <location>
        <begin position="1274"/>
        <end position="1339"/>
    </location>
</feature>
<feature type="region of interest" description="Disordered" evidence="2">
    <location>
        <begin position="1954"/>
        <end position="1993"/>
    </location>
</feature>
<evidence type="ECO:0008006" key="6">
    <source>
        <dbReference type="Google" id="ProtNLM"/>
    </source>
</evidence>
<keyword evidence="3" id="KW-0732">Signal</keyword>
<protein>
    <recommendedName>
        <fullName evidence="6">Multicopper oxidase</fullName>
    </recommendedName>
</protein>
<dbReference type="KEGG" id="scor:J3U87_20650"/>
<sequence>MIWTRTISFTLLSLASLFPWSFAREPASCERTITVDVVALEQPYMTSRLGTMVPSARMFALREDVVSNDTPIDASGHDVHPENYPLEPGKVRLRAGKRARPLVLRANQGDCLEIRFTNLLSPEPSMHQPRTIPPFPSLQVNAGITIIGATPTDVTSLGSATGANPPSDCKPGDSKTLTWFAAKEGSFLFYSHVGDEEHLFDGLFGMLTVQPRGAEWYRSQVTRDDLALATRGATRTGHPRIDYDAVYPTGHRFAGKPILRLLDDEGRLRYGDLTAIVTGPDAGRFPDDHPSASFKPNPAAPDRHQPYREFVLLYHKPFIIQAFDKFFDPAVNFAYTGAQDNFAINYGMSGLGAEILANRFHVGPMGSPDAVDLKFEEFFLSSWAAGDPGLIVDVPANTPDPTAYEPTSQEASTGGRSDHRKATKVFYPDDPSNVVHSYLGDHVKFRVGTPGDSAPHTHHQHAHQWLHSPNSDESHYKDSQLLTRGAAYTMEMVYGGSGNRNQTVGDALYHCHFYPHFAQGMWGIWRVHDVFERGTQLDEEGRPLWSENGEPIDNRALPDGEITTGTPIPAVVPLPTIAMAPLPARIRLSQDGRRVIPQPEPDTNGDLRYGNPGFPFFIPGLAGARAPHPPMDFATAEDESGNPLRHQDGARAGEPVLLNGGLPRHLVFGGTIVRERHSRWDFTKDFVLYETPENEDDCEPVEARAVAGGLRAFALPEAGTPSEIAAMAAHAQRRHDTTTPDGSGAAFITNGRPPATGAPFADPAVDDDGQATGPTRRYQAANIQMNVVLNKLGWHMPQQRLMTLWYDVAATLQGERPPEPLFYRANSGETVEFWHTNLVPSYYELDDFQIRTPTDILGQHIHLVKFDVTASDGAANGFNYEDGSFSPDEVRDRIHAINREGGLFAWDPEAHFVDMDRQTELEVQAYRDHYAFFGDPPCGQNWDGAQTTVQRWYADPLLNDLGVDRTLRTVLAHDHFSASSHQQAGLYSGLLVEPPESNWFTNGPVHGGDEEGVPVRYPADHPMGGRADGGPTSWQAVIEDGSEGVGSFREFVLAFQDMAPAYQPNSTTSPTIPAAPVFTIPTCNANGCKLEDVACLDAVWCPNPTETAELMAALPLAGTVSSVPEPLRRQFARAGLSLDDEATVHSTASTMDPDGDAWLVEQPLAWNAHGQAILFERYRLVRQEIVCRHGDCGFPPNFVEDRLTGLLVFDASIEPGWSDPQLAVNPPVDLGNPASAPSPMLSNLIETSGTLTVNYRNEPNDIFGEGRLAAGTDAVNRDPGHAFASAPRGDARFDRQPDGPDSPIDDDCASAKAPSQDCFTFPSNPLVPSGEAVSDQRPTDPYTPLMRAYAGDDVHIRTIVAAHSGVHAFALQGLRWFTEATDANSGYRNVQSIGTAEIYDMDVSLPGIEGAADLGNPHPFQDFLWQADSGERGGRHGIWGLLRSFDGQHIDPQTAELPRLPNNPEGNAPAFDWAHRVARVFEEPPHTWPRNFRRFRIRAHCRNIVYNDRGQTLQNSDPAAGIAWQGDDTALEGVGLVYSLVDETDHSGTRDFRHWQGPLMLRAAAGDFIQVVLTNDHDGCLPEAPVVGLVPQRLALDVSHSAGMNIGFNREQTAAPGEQVSYLWYAGTLETRAGTVVPTPVEFGTVNLMPVDMLHQIEAGLVGTLIVEPLGSRWALDLRQDGTPDLASATLFQEGRPSFREFIALYQWGPSQLGLPGGRGGFPSTESYAAYNYRSEPLYYRLVGPAPEAARTSNHVMLGDLNDPTSGDPRIPIFRARTGSDLRVRHPAPGSIDLDMPSMTQVVMIEGHFWQDRPYLEQSRILGFNPDSAWLGSSQFGANEALDILTTAGGPNLLTGDFKIHNYVNDDYGAWALLRVEPRLLTLHRAARFEDGRVHLAGQVWGESASPRWVDITVETEAGDYRRRAPCDGDGLWTLHERLPDVGVNDRVRVTASDGASVESRLSPGLGRSLDHLEPRDGTVRRGHRENRDLPYP</sequence>
<proteinExistence type="predicted"/>
<feature type="compositionally biased region" description="Polar residues" evidence="2">
    <location>
        <begin position="405"/>
        <end position="415"/>
    </location>
</feature>
<evidence type="ECO:0000256" key="1">
    <source>
        <dbReference type="ARBA" id="ARBA00022723"/>
    </source>
</evidence>
<feature type="region of interest" description="Disordered" evidence="2">
    <location>
        <begin position="453"/>
        <end position="476"/>
    </location>
</feature>
<evidence type="ECO:0000313" key="5">
    <source>
        <dbReference type="Proteomes" id="UP000663929"/>
    </source>
</evidence>
<accession>A0A8A4TEM2</accession>
<evidence type="ECO:0000256" key="2">
    <source>
        <dbReference type="SAM" id="MobiDB-lite"/>
    </source>
</evidence>
<evidence type="ECO:0000256" key="3">
    <source>
        <dbReference type="SAM" id="SignalP"/>
    </source>
</evidence>
<dbReference type="Gene3D" id="2.60.40.420">
    <property type="entry name" value="Cupredoxins - blue copper proteins"/>
    <property type="match status" value="3"/>
</dbReference>
<name>A0A8A4TEM2_SULCO</name>
<dbReference type="RefSeq" id="WP_237377663.1">
    <property type="nucleotide sequence ID" value="NZ_CP071793.1"/>
</dbReference>
<dbReference type="GO" id="GO:0005507">
    <property type="term" value="F:copper ion binding"/>
    <property type="evidence" value="ECO:0007669"/>
    <property type="project" value="InterPro"/>
</dbReference>
<dbReference type="InterPro" id="IPR008972">
    <property type="entry name" value="Cupredoxin"/>
</dbReference>
<feature type="compositionally biased region" description="Basic and acidic residues" evidence="2">
    <location>
        <begin position="1289"/>
        <end position="1298"/>
    </location>
</feature>
<keyword evidence="1" id="KW-0479">Metal-binding</keyword>
<feature type="signal peptide" evidence="3">
    <location>
        <begin position="1"/>
        <end position="23"/>
    </location>
</feature>